<dbReference type="NCBIfam" id="NF038032">
    <property type="entry name" value="CehA_McbA_metalo"/>
    <property type="match status" value="1"/>
</dbReference>
<dbReference type="KEGG" id="mhz:Metho_0749"/>
<dbReference type="InterPro" id="IPR052018">
    <property type="entry name" value="PHP_domain"/>
</dbReference>
<dbReference type="PANTHER" id="PTHR42924">
    <property type="entry name" value="EXONUCLEASE"/>
    <property type="match status" value="1"/>
</dbReference>
<dbReference type="Pfam" id="PF02811">
    <property type="entry name" value="PHP"/>
    <property type="match status" value="1"/>
</dbReference>
<dbReference type="RefSeq" id="WP_015324167.1">
    <property type="nucleotide sequence ID" value="NC_019977.1"/>
</dbReference>
<dbReference type="SUPFAM" id="SSF89550">
    <property type="entry name" value="PHP domain-like"/>
    <property type="match status" value="1"/>
</dbReference>
<dbReference type="InterPro" id="IPR003141">
    <property type="entry name" value="Pol/His_phosphatase_N"/>
</dbReference>
<dbReference type="CDD" id="cd07432">
    <property type="entry name" value="PHP_HisPPase"/>
    <property type="match status" value="1"/>
</dbReference>
<feature type="domain" description="Polymerase/histidinol phosphatase N-terminal" evidence="1">
    <location>
        <begin position="3"/>
        <end position="71"/>
    </location>
</feature>
<reference evidence="3" key="1">
    <citation type="submission" date="2012-02" db="EMBL/GenBank/DDBJ databases">
        <title>Complete sequence of chromosome of Methanomethylovorans hollandica DSM 15978.</title>
        <authorList>
            <person name="Lucas S."/>
            <person name="Copeland A."/>
            <person name="Lapidus A."/>
            <person name="Glavina del Rio T."/>
            <person name="Dalin E."/>
            <person name="Tice H."/>
            <person name="Bruce D."/>
            <person name="Goodwin L."/>
            <person name="Pitluck S."/>
            <person name="Peters L."/>
            <person name="Mikhailova N."/>
            <person name="Held B."/>
            <person name="Kyrpides N."/>
            <person name="Mavromatis K."/>
            <person name="Ivanova N."/>
            <person name="Brettin T."/>
            <person name="Detter J.C."/>
            <person name="Han C."/>
            <person name="Larimer F."/>
            <person name="Land M."/>
            <person name="Hauser L."/>
            <person name="Markowitz V."/>
            <person name="Cheng J.-F."/>
            <person name="Hugenholtz P."/>
            <person name="Woyke T."/>
            <person name="Wu D."/>
            <person name="Spring S."/>
            <person name="Schroeder M."/>
            <person name="Brambilla E."/>
            <person name="Klenk H.-P."/>
            <person name="Eisen J.A."/>
        </authorList>
    </citation>
    <scope>NUCLEOTIDE SEQUENCE [LARGE SCALE GENOMIC DNA]</scope>
    <source>
        <strain evidence="3">DSM 15978 / NBRC 107637 / DMS1</strain>
    </source>
</reference>
<gene>
    <name evidence="2" type="ordered locus">Metho_0749</name>
</gene>
<dbReference type="PANTHER" id="PTHR42924:SF3">
    <property type="entry name" value="POLYMERASE_HISTIDINOL PHOSPHATASE N-TERMINAL DOMAIN-CONTAINING PROTEIN"/>
    <property type="match status" value="1"/>
</dbReference>
<evidence type="ECO:0000313" key="2">
    <source>
        <dbReference type="EMBL" id="AGB48999.1"/>
    </source>
</evidence>
<protein>
    <submittedName>
        <fullName evidence="2">Putative metal-dependent phosphoesterase, PHP family</fullName>
    </submittedName>
</protein>
<dbReference type="Gene3D" id="3.20.20.140">
    <property type="entry name" value="Metal-dependent hydrolases"/>
    <property type="match status" value="1"/>
</dbReference>
<dbReference type="GeneID" id="14407962"/>
<dbReference type="Proteomes" id="UP000010866">
    <property type="component" value="Chromosome"/>
</dbReference>
<dbReference type="GO" id="GO:0004534">
    <property type="term" value="F:5'-3' RNA exonuclease activity"/>
    <property type="evidence" value="ECO:0007669"/>
    <property type="project" value="TreeGrafter"/>
</dbReference>
<proteinExistence type="predicted"/>
<dbReference type="STRING" id="867904.Metho_0749"/>
<dbReference type="OrthoDB" id="50465at2157"/>
<keyword evidence="3" id="KW-1185">Reference proteome</keyword>
<sequence length="223" mass="23627">MKFDLHVHTRFSKDSDADIDAIILHAKKNGLDGFAVCDHDVTGGGPFSVQRAAELGSDLVIIPGVEISTSEGHLLVLGIKESIEPGLSPAETILRARAQDAVVILPHPFKLTSHGIGYIAGLDVDAVEVLNSRCLTDGPNNKACAAATSLGIAQVGGSDCHVPEMVGISYTEIDVQERSLDAVLDAIRQGKVRPGGGKTPKVFVMRQMMKNAQKRTAKILGLD</sequence>
<accession>L0KYD7</accession>
<evidence type="ECO:0000313" key="3">
    <source>
        <dbReference type="Proteomes" id="UP000010866"/>
    </source>
</evidence>
<dbReference type="InterPro" id="IPR004013">
    <property type="entry name" value="PHP_dom"/>
</dbReference>
<dbReference type="HOGENOM" id="CLU_072983_3_0_2"/>
<dbReference type="Pfam" id="PF13263">
    <property type="entry name" value="PHP_C"/>
    <property type="match status" value="1"/>
</dbReference>
<dbReference type="AlphaFoldDB" id="L0KYD7"/>
<dbReference type="GO" id="GO:0035312">
    <property type="term" value="F:5'-3' DNA exonuclease activity"/>
    <property type="evidence" value="ECO:0007669"/>
    <property type="project" value="TreeGrafter"/>
</dbReference>
<dbReference type="InterPro" id="IPR016195">
    <property type="entry name" value="Pol/histidinol_Pase-like"/>
</dbReference>
<name>L0KYD7_METHD</name>
<organism evidence="2 3">
    <name type="scientific">Methanomethylovorans hollandica (strain DSM 15978 / NBRC 107637 / DMS1)</name>
    <dbReference type="NCBI Taxonomy" id="867904"/>
    <lineage>
        <taxon>Archaea</taxon>
        <taxon>Methanobacteriati</taxon>
        <taxon>Methanobacteriota</taxon>
        <taxon>Stenosarchaea group</taxon>
        <taxon>Methanomicrobia</taxon>
        <taxon>Methanosarcinales</taxon>
        <taxon>Methanosarcinaceae</taxon>
        <taxon>Methanomethylovorans</taxon>
    </lineage>
</organism>
<dbReference type="SMART" id="SM00481">
    <property type="entry name" value="POLIIIAc"/>
    <property type="match status" value="1"/>
</dbReference>
<dbReference type="EMBL" id="CP003362">
    <property type="protein sequence ID" value="AGB48999.1"/>
    <property type="molecule type" value="Genomic_DNA"/>
</dbReference>
<evidence type="ECO:0000259" key="1">
    <source>
        <dbReference type="SMART" id="SM00481"/>
    </source>
</evidence>